<dbReference type="InterPro" id="IPR003000">
    <property type="entry name" value="Sirtuin"/>
</dbReference>
<organism evidence="6 7">
    <name type="scientific">Enteractinococcus helveticum</name>
    <dbReference type="NCBI Taxonomy" id="1837282"/>
    <lineage>
        <taxon>Bacteria</taxon>
        <taxon>Bacillati</taxon>
        <taxon>Actinomycetota</taxon>
        <taxon>Actinomycetes</taxon>
        <taxon>Micrococcales</taxon>
        <taxon>Micrococcaceae</taxon>
    </lineage>
</organism>
<keyword evidence="2" id="KW-0808">Transferase</keyword>
<evidence type="ECO:0000256" key="1">
    <source>
        <dbReference type="ARBA" id="ARBA00012928"/>
    </source>
</evidence>
<dbReference type="GO" id="GO:0070403">
    <property type="term" value="F:NAD+ binding"/>
    <property type="evidence" value="ECO:0007669"/>
    <property type="project" value="InterPro"/>
</dbReference>
<dbReference type="InterPro" id="IPR026591">
    <property type="entry name" value="Sirtuin_cat_small_dom_sf"/>
</dbReference>
<dbReference type="Gene3D" id="3.40.50.1220">
    <property type="entry name" value="TPP-binding domain"/>
    <property type="match status" value="1"/>
</dbReference>
<keyword evidence="4" id="KW-0862">Zinc</keyword>
<feature type="binding site" evidence="4">
    <location>
        <position position="139"/>
    </location>
    <ligand>
        <name>Zn(2+)</name>
        <dbReference type="ChEBI" id="CHEBI:29105"/>
    </ligand>
</feature>
<dbReference type="OrthoDB" id="9800582at2"/>
<evidence type="ECO:0000256" key="2">
    <source>
        <dbReference type="ARBA" id="ARBA00022679"/>
    </source>
</evidence>
<dbReference type="GO" id="GO:0046872">
    <property type="term" value="F:metal ion binding"/>
    <property type="evidence" value="ECO:0007669"/>
    <property type="project" value="UniProtKB-KW"/>
</dbReference>
<dbReference type="Gene3D" id="3.30.1600.10">
    <property type="entry name" value="SIR2/SIRT2 'Small Domain"/>
    <property type="match status" value="1"/>
</dbReference>
<keyword evidence="3" id="KW-0520">NAD</keyword>
<reference evidence="6 7" key="1">
    <citation type="submission" date="2016-04" db="EMBL/GenBank/DDBJ databases">
        <title>First whole genome shotgun sequence of the bacterium Enteractinococcus sp. strain UASWS1574.</title>
        <authorList>
            <person name="Crovadore J."/>
            <person name="Chablais R."/>
            <person name="Lefort F."/>
        </authorList>
    </citation>
    <scope>NUCLEOTIDE SEQUENCE [LARGE SCALE GENOMIC DNA]</scope>
    <source>
        <strain evidence="6 7">UASWS1574</strain>
    </source>
</reference>
<evidence type="ECO:0000313" key="7">
    <source>
        <dbReference type="Proteomes" id="UP000078292"/>
    </source>
</evidence>
<protein>
    <recommendedName>
        <fullName evidence="1">protein acetyllysine N-acetyltransferase</fullName>
        <ecNumber evidence="1">2.3.1.286</ecNumber>
    </recommendedName>
</protein>
<evidence type="ECO:0000256" key="4">
    <source>
        <dbReference type="PROSITE-ProRule" id="PRU00236"/>
    </source>
</evidence>
<dbReference type="EC" id="2.3.1.286" evidence="1"/>
<accession>A0A1B7LV33</accession>
<evidence type="ECO:0000256" key="3">
    <source>
        <dbReference type="ARBA" id="ARBA00023027"/>
    </source>
</evidence>
<feature type="domain" description="Deacetylase sirtuin-type" evidence="5">
    <location>
        <begin position="2"/>
        <end position="266"/>
    </location>
</feature>
<evidence type="ECO:0000259" key="5">
    <source>
        <dbReference type="PROSITE" id="PS50305"/>
    </source>
</evidence>
<comment type="caution">
    <text evidence="6">The sequence shown here is derived from an EMBL/GenBank/DDBJ whole genome shotgun (WGS) entry which is preliminary data.</text>
</comment>
<dbReference type="PANTHER" id="PTHR11085">
    <property type="entry name" value="NAD-DEPENDENT PROTEIN DEACYLASE SIRTUIN-5, MITOCHONDRIAL-RELATED"/>
    <property type="match status" value="1"/>
</dbReference>
<evidence type="ECO:0000313" key="6">
    <source>
        <dbReference type="EMBL" id="OAV51839.1"/>
    </source>
</evidence>
<feature type="binding site" evidence="4">
    <location>
        <position position="172"/>
    </location>
    <ligand>
        <name>Zn(2+)</name>
        <dbReference type="ChEBI" id="CHEBI:29105"/>
    </ligand>
</feature>
<gene>
    <name evidence="6" type="ORF">A6F49_01750</name>
</gene>
<dbReference type="RefSeq" id="WP_043055657.1">
    <property type="nucleotide sequence ID" value="NZ_LXEY01000114.1"/>
</dbReference>
<dbReference type="EMBL" id="LXEY01000114">
    <property type="protein sequence ID" value="OAV51839.1"/>
    <property type="molecule type" value="Genomic_DNA"/>
</dbReference>
<dbReference type="PANTHER" id="PTHR11085:SF4">
    <property type="entry name" value="NAD-DEPENDENT PROTEIN DEACYLASE"/>
    <property type="match status" value="1"/>
</dbReference>
<dbReference type="Proteomes" id="UP000078292">
    <property type="component" value="Unassembled WGS sequence"/>
</dbReference>
<dbReference type="STRING" id="1837282.A6F49_01750"/>
<dbReference type="InterPro" id="IPR050134">
    <property type="entry name" value="NAD-dep_sirtuin_deacylases"/>
</dbReference>
<name>A0A1B7LV33_9MICC</name>
<proteinExistence type="predicted"/>
<dbReference type="AlphaFoldDB" id="A0A1B7LV33"/>
<dbReference type="InterPro" id="IPR029035">
    <property type="entry name" value="DHS-like_NAD/FAD-binding_dom"/>
</dbReference>
<keyword evidence="4" id="KW-0479">Metal-binding</keyword>
<sequence length="266" mass="29034">MSNFPNVAIREARAMIQDAQRIVVLTGAGMSAESGVPTFRDAQTGLWEKYSPEELATPEAMYNRPDLVWSWMLHQARVMRSVEPHDGHRMLGSWQRELVDGGGALNIVTQNIDDLHERGGSDVLAHLHGTTFTFRCFECQAPSDYRLEDPTDEQLQATPTLDQLKLEEPPACGVCSHGFIRPNIVMFGELLPQHAMDDALEAVREADVAIVVGTSNIVQPAATLPIAASAAGALVIEINPHMTPLSQDADLYIPGTAGTILPELYP</sequence>
<dbReference type="PROSITE" id="PS50305">
    <property type="entry name" value="SIRTUIN"/>
    <property type="match status" value="1"/>
</dbReference>
<dbReference type="SUPFAM" id="SSF52467">
    <property type="entry name" value="DHS-like NAD/FAD-binding domain"/>
    <property type="match status" value="1"/>
</dbReference>
<feature type="binding site" evidence="4">
    <location>
        <position position="136"/>
    </location>
    <ligand>
        <name>Zn(2+)</name>
        <dbReference type="ChEBI" id="CHEBI:29105"/>
    </ligand>
</feature>
<dbReference type="GO" id="GO:0017136">
    <property type="term" value="F:histone deacetylase activity, NAD-dependent"/>
    <property type="evidence" value="ECO:0007669"/>
    <property type="project" value="TreeGrafter"/>
</dbReference>
<dbReference type="Pfam" id="PF02146">
    <property type="entry name" value="SIR2"/>
    <property type="match status" value="1"/>
</dbReference>
<feature type="binding site" evidence="4">
    <location>
        <position position="175"/>
    </location>
    <ligand>
        <name>Zn(2+)</name>
        <dbReference type="ChEBI" id="CHEBI:29105"/>
    </ligand>
</feature>
<feature type="active site" description="Proton acceptor" evidence="4">
    <location>
        <position position="128"/>
    </location>
</feature>
<keyword evidence="7" id="KW-1185">Reference proteome</keyword>
<dbReference type="NCBIfam" id="NF001753">
    <property type="entry name" value="PRK00481.1-3"/>
    <property type="match status" value="1"/>
</dbReference>
<dbReference type="InterPro" id="IPR026590">
    <property type="entry name" value="Ssirtuin_cat_dom"/>
</dbReference>